<dbReference type="Gene3D" id="3.90.550.10">
    <property type="entry name" value="Spore Coat Polysaccharide Biosynthesis Protein SpsA, Chain A"/>
    <property type="match status" value="1"/>
</dbReference>
<dbReference type="EMBL" id="JABBNI010000001">
    <property type="protein sequence ID" value="NMM61280.1"/>
    <property type="molecule type" value="Genomic_DNA"/>
</dbReference>
<dbReference type="PROSITE" id="PS50005">
    <property type="entry name" value="TPR"/>
    <property type="match status" value="1"/>
</dbReference>
<sequence length="1023" mass="122225">MDNLSVVIRNSKKEIIKDYVRMLKPILENYNVQICILSNDIEKIDIEYNYLITEIDYSVKDVYKFYESVSSNEKYIILEEGIELNESLCKILANVLLKEDSINYYIPKKRYVDVDNLFVQSEFIYRVKGKEEALELDGVVNDFSLMNLSKDQLEINLTKMVNDKKTQYIHEWYSLIYNNIDKDILMDFYNTIEKIKLYVSKEENDLIETLFLSNKLDKRYCDFLAIKRNLVNKNKNKNFIELLKKNKFLQHKHIEYSIYILYYSILSGFMIDELLEYIGVNRLKDYIMYMFSADEDFYAYLFAYIMSINIEVELGIPDNKRIIKYFNIVKSYLIYMNDKSSTKEKRKMLVQVFVEYTNYSFYVLNEAKQMEEGNIEAKEMDFIKDISSAILFLNNNNLKDGIDSLESASLKIDYMILPVRYYIQSIIRENKSYYYKLSICLIVKNEEKHIERCLKSVKFLLDESLAEVIIVDTGSSDKTVDIASIYTDKVYFYKWNGDFSKARNYSFAMAKGEYIFVLDADEEFDKASQDEFLKLFRGNRYTEFNTFSFKEKNYLSNDFKISSTFTRYFIFKNEEDFYFTGKIHEQPVLKEKISSLNMYILHYGYIMDSEIIQKKFERNLKILKEELGNNPNNEYYMFQMATTYRMHGDIDEGIFWMEKLLNRIEDKEFIQMYLTYYNEANTLYLLKCEFDKAIECCKKGLKKQEDFIDLIYGLGTAYFLKEDYENAYKYLKNYLKLHVEFYTHEIANNPRFIFISLDQKDKAINSLLVCCYMKENYDELIEYYYEVLDPNLLKSTTGLLIEYCFNTENYNELSKIYKNKISNNNDINMETIFYYFIKRRFDDMKINSKRKLLESFKNTYVYENLKNNVTESRENLLIKLIDIYDIEQSDIITSCLLIGDILDMVKSYNIKNKSLKELINYKKYVKFAILRTITVKQFKGLREDQLLDIINKYIEVCLVIIESGNTNLLDNKENKFINKFIIAFNKLQSGKIVEAIKYIKESAEEYNEMARPMELFIKNLVKN</sequence>
<proteinExistence type="predicted"/>
<dbReference type="Gene3D" id="1.25.40.10">
    <property type="entry name" value="Tetratricopeptide repeat domain"/>
    <property type="match status" value="1"/>
</dbReference>
<accession>A0A7Y0ED60</accession>
<dbReference type="PANTHER" id="PTHR43630">
    <property type="entry name" value="POLY-BETA-1,6-N-ACETYL-D-GLUCOSAMINE SYNTHASE"/>
    <property type="match status" value="1"/>
</dbReference>
<organism evidence="3 4">
    <name type="scientific">Clostridium muellerianum</name>
    <dbReference type="NCBI Taxonomy" id="2716538"/>
    <lineage>
        <taxon>Bacteria</taxon>
        <taxon>Bacillati</taxon>
        <taxon>Bacillota</taxon>
        <taxon>Clostridia</taxon>
        <taxon>Eubacteriales</taxon>
        <taxon>Clostridiaceae</taxon>
        <taxon>Clostridium</taxon>
    </lineage>
</organism>
<evidence type="ECO:0000313" key="4">
    <source>
        <dbReference type="Proteomes" id="UP000537131"/>
    </source>
</evidence>
<dbReference type="SUPFAM" id="SSF48452">
    <property type="entry name" value="TPR-like"/>
    <property type="match status" value="1"/>
</dbReference>
<dbReference type="PANTHER" id="PTHR43630:SF2">
    <property type="entry name" value="GLYCOSYLTRANSFERASE"/>
    <property type="match status" value="1"/>
</dbReference>
<keyword evidence="1" id="KW-0802">TPR repeat</keyword>
<dbReference type="CDD" id="cd02511">
    <property type="entry name" value="Beta4Glucosyltransferase"/>
    <property type="match status" value="1"/>
</dbReference>
<dbReference type="InterPro" id="IPR029044">
    <property type="entry name" value="Nucleotide-diphossugar_trans"/>
</dbReference>
<keyword evidence="4" id="KW-1185">Reference proteome</keyword>
<dbReference type="AlphaFoldDB" id="A0A7Y0ED60"/>
<dbReference type="Pfam" id="PF00535">
    <property type="entry name" value="Glycos_transf_2"/>
    <property type="match status" value="1"/>
</dbReference>
<dbReference type="InterPro" id="IPR001173">
    <property type="entry name" value="Glyco_trans_2-like"/>
</dbReference>
<reference evidence="3 4" key="1">
    <citation type="submission" date="2020-06" db="EMBL/GenBank/DDBJ databases">
        <title>Complete Genome Sequence of Clostridium muelleri sp. nov. P21T, an Acid-Alcohol Producing Acetogen Isolated from Old Hay.</title>
        <authorList>
            <person name="Duncan K.E."/>
            <person name="Tanner R.S."/>
        </authorList>
    </citation>
    <scope>NUCLEOTIDE SEQUENCE [LARGE SCALE GENOMIC DNA]</scope>
    <source>
        <strain evidence="3 4">P21</strain>
    </source>
</reference>
<dbReference type="RefSeq" id="WP_169295886.1">
    <property type="nucleotide sequence ID" value="NZ_JABBNI010000001.1"/>
</dbReference>
<name>A0A7Y0ED60_9CLOT</name>
<evidence type="ECO:0000256" key="1">
    <source>
        <dbReference type="PROSITE-ProRule" id="PRU00339"/>
    </source>
</evidence>
<dbReference type="InterPro" id="IPR019734">
    <property type="entry name" value="TPR_rpt"/>
</dbReference>
<dbReference type="SMART" id="SM00028">
    <property type="entry name" value="TPR"/>
    <property type="match status" value="2"/>
</dbReference>
<feature type="repeat" description="TPR" evidence="1">
    <location>
        <begin position="708"/>
        <end position="741"/>
    </location>
</feature>
<comment type="caution">
    <text evidence="3">The sequence shown here is derived from an EMBL/GenBank/DDBJ whole genome shotgun (WGS) entry which is preliminary data.</text>
</comment>
<protein>
    <submittedName>
        <fullName evidence="3">Glycosyltransferase</fullName>
    </submittedName>
</protein>
<evidence type="ECO:0000313" key="3">
    <source>
        <dbReference type="EMBL" id="NMM61280.1"/>
    </source>
</evidence>
<dbReference type="SUPFAM" id="SSF53448">
    <property type="entry name" value="Nucleotide-diphospho-sugar transferases"/>
    <property type="match status" value="1"/>
</dbReference>
<feature type="domain" description="Glycosyltransferase 2-like" evidence="2">
    <location>
        <begin position="438"/>
        <end position="541"/>
    </location>
</feature>
<dbReference type="GO" id="GO:0016740">
    <property type="term" value="F:transferase activity"/>
    <property type="evidence" value="ECO:0007669"/>
    <property type="project" value="UniProtKB-KW"/>
</dbReference>
<keyword evidence="3" id="KW-0808">Transferase</keyword>
<dbReference type="InterPro" id="IPR011990">
    <property type="entry name" value="TPR-like_helical_dom_sf"/>
</dbReference>
<dbReference type="Proteomes" id="UP000537131">
    <property type="component" value="Unassembled WGS sequence"/>
</dbReference>
<gene>
    <name evidence="3" type="ORF">HBE96_00900</name>
</gene>
<evidence type="ECO:0000259" key="2">
    <source>
        <dbReference type="Pfam" id="PF00535"/>
    </source>
</evidence>